<sequence length="258" mass="29417">MVMPNKSVVGVVISIAALITLPIIPSVAEQTTSEYRDTQIKPVETDDVQRKQWSLSVQEWRRYKTLMKGIRGSISPATISPIEVLGTHARNDQERKKYAEMWAQMRFEDAERILAFQAAYNEAFRKLYGDVQLIDINKIRPNNSTHTISSITADSRLLVFLKVDNCYECKQLIRRVLGNRSLNKNQIDVYFVDTKPGQDDEKIKKWVADLAIDSSRLKSGKITLNHDQGNLLKITHKIDQAIPVVFKMNTDSLTAIKL</sequence>
<gene>
    <name evidence="1" type="ordered locus">MEALZ_2129</name>
</gene>
<dbReference type="KEGG" id="mah:MEALZ_2129"/>
<dbReference type="STRING" id="1091494.MEALZ_2129"/>
<evidence type="ECO:0000313" key="2">
    <source>
        <dbReference type="Proteomes" id="UP000008315"/>
    </source>
</evidence>
<evidence type="ECO:0000313" key="1">
    <source>
        <dbReference type="EMBL" id="CCE23815.1"/>
    </source>
</evidence>
<dbReference type="Proteomes" id="UP000008315">
    <property type="component" value="Chromosome"/>
</dbReference>
<keyword evidence="2" id="KW-1185">Reference proteome</keyword>
<reference evidence="2" key="1">
    <citation type="journal article" date="2012" name="J. Bacteriol.">
        <title>Genome sequence of the haloalkaliphilic methanotrophic bacterium Methylomicrobium alcaliphilum 20Z.</title>
        <authorList>
            <person name="Vuilleumier S."/>
            <person name="Khmelenina V.N."/>
            <person name="Bringel F."/>
            <person name="Reshetnikov A.S."/>
            <person name="Lajus A."/>
            <person name="Mangenot S."/>
            <person name="Rouy Z."/>
            <person name="Op den Camp H.J."/>
            <person name="Jetten M.S."/>
            <person name="Dispirito A.A."/>
            <person name="Dunfield P."/>
            <person name="Klotz M.G."/>
            <person name="Semrau J.D."/>
            <person name="Stein L.Y."/>
            <person name="Barbe V."/>
            <person name="Medigue C."/>
            <person name="Trotsenko Y.A."/>
            <person name="Kalyuzhnaya M.G."/>
        </authorList>
    </citation>
    <scope>NUCLEOTIDE SEQUENCE [LARGE SCALE GENOMIC DNA]</scope>
    <source>
        <strain evidence="2">DSM 19304 / NCIMB 14124 / VKM B-2133 / 20Z</strain>
    </source>
</reference>
<dbReference type="EMBL" id="FO082060">
    <property type="protein sequence ID" value="CCE23815.1"/>
    <property type="molecule type" value="Genomic_DNA"/>
</dbReference>
<organism evidence="1 2">
    <name type="scientific">Methylotuvimicrobium alcaliphilum (strain DSM 19304 / NCIMB 14124 / VKM B-2133 / 20Z)</name>
    <name type="common">Methylomicrobium alcaliphilum</name>
    <dbReference type="NCBI Taxonomy" id="1091494"/>
    <lineage>
        <taxon>Bacteria</taxon>
        <taxon>Pseudomonadati</taxon>
        <taxon>Pseudomonadota</taxon>
        <taxon>Gammaproteobacteria</taxon>
        <taxon>Methylococcales</taxon>
        <taxon>Methylococcaceae</taxon>
        <taxon>Methylotuvimicrobium</taxon>
    </lineage>
</organism>
<dbReference type="InterPro" id="IPR022293">
    <property type="entry name" value="Integrating-conj_element"/>
</dbReference>
<dbReference type="PATRIC" id="fig|271065.3.peg.2186"/>
<dbReference type="HOGENOM" id="CLU_091013_0_0_6"/>
<accession>G4T478</accession>
<proteinExistence type="predicted"/>
<dbReference type="NCBIfam" id="TIGR03759">
    <property type="entry name" value="conj_TIGR03759"/>
    <property type="match status" value="1"/>
</dbReference>
<name>G4T478_META2</name>
<dbReference type="AlphaFoldDB" id="G4T478"/>
<protein>
    <recommendedName>
        <fullName evidence="3">TIGR03759 family integrating conjugative element protein</fullName>
    </recommendedName>
</protein>
<evidence type="ECO:0008006" key="3">
    <source>
        <dbReference type="Google" id="ProtNLM"/>
    </source>
</evidence>